<dbReference type="SUPFAM" id="SSF53335">
    <property type="entry name" value="S-adenosyl-L-methionine-dependent methyltransferases"/>
    <property type="match status" value="1"/>
</dbReference>
<dbReference type="PANTHER" id="PTHR22807">
    <property type="entry name" value="NOP2 YEAST -RELATED NOL1/NOP2/FMU SUN DOMAIN-CONTAINING"/>
    <property type="match status" value="1"/>
</dbReference>
<dbReference type="InterPro" id="IPR023267">
    <property type="entry name" value="RCMT"/>
</dbReference>
<dbReference type="Pfam" id="PF01472">
    <property type="entry name" value="PUA"/>
    <property type="match status" value="1"/>
</dbReference>
<dbReference type="GO" id="GO:0003723">
    <property type="term" value="F:RNA binding"/>
    <property type="evidence" value="ECO:0007669"/>
    <property type="project" value="UniProtKB-UniRule"/>
</dbReference>
<evidence type="ECO:0000256" key="3">
    <source>
        <dbReference type="ARBA" id="ARBA00022679"/>
    </source>
</evidence>
<evidence type="ECO:0000313" key="8">
    <source>
        <dbReference type="EMBL" id="KMZ57215.1"/>
    </source>
</evidence>
<keyword evidence="5 6" id="KW-0694">RNA-binding</keyword>
<dbReference type="OrthoDB" id="260824at2759"/>
<dbReference type="InterPro" id="IPR002478">
    <property type="entry name" value="PUA"/>
</dbReference>
<dbReference type="PRINTS" id="PR02008">
    <property type="entry name" value="RCMTFAMILY"/>
</dbReference>
<proteinExistence type="inferred from homology"/>
<feature type="binding site" evidence="6">
    <location>
        <begin position="274"/>
        <end position="280"/>
    </location>
    <ligand>
        <name>S-adenosyl-L-methionine</name>
        <dbReference type="ChEBI" id="CHEBI:59789"/>
    </ligand>
</feature>
<dbReference type="Gene3D" id="3.40.50.150">
    <property type="entry name" value="Vaccinia Virus protein VP39"/>
    <property type="match status" value="1"/>
</dbReference>
<dbReference type="PROSITE" id="PS50890">
    <property type="entry name" value="PUA"/>
    <property type="match status" value="1"/>
</dbReference>
<evidence type="ECO:0000313" key="9">
    <source>
        <dbReference type="Proteomes" id="UP000036987"/>
    </source>
</evidence>
<evidence type="ECO:0000256" key="5">
    <source>
        <dbReference type="ARBA" id="ARBA00022884"/>
    </source>
</evidence>
<comment type="similarity">
    <text evidence="1 6">Belongs to the class I-like SAM-binding methyltransferase superfamily. RsmB/NOP family.</text>
</comment>
<organism evidence="8 9">
    <name type="scientific">Zostera marina</name>
    <name type="common">Eelgrass</name>
    <dbReference type="NCBI Taxonomy" id="29655"/>
    <lineage>
        <taxon>Eukaryota</taxon>
        <taxon>Viridiplantae</taxon>
        <taxon>Streptophyta</taxon>
        <taxon>Embryophyta</taxon>
        <taxon>Tracheophyta</taxon>
        <taxon>Spermatophyta</taxon>
        <taxon>Magnoliopsida</taxon>
        <taxon>Liliopsida</taxon>
        <taxon>Zosteraceae</taxon>
        <taxon>Zostera</taxon>
    </lineage>
</organism>
<dbReference type="PANTHER" id="PTHR22807:SF34">
    <property type="entry name" value="TRNA (CYTOSINE(72)-C(5))-METHYLTRANSFERASE NSUN6"/>
    <property type="match status" value="1"/>
</dbReference>
<evidence type="ECO:0000259" key="7">
    <source>
        <dbReference type="PROSITE" id="PS51686"/>
    </source>
</evidence>
<dbReference type="Pfam" id="PF01189">
    <property type="entry name" value="Methyltr_RsmB-F"/>
    <property type="match status" value="2"/>
</dbReference>
<dbReference type="InterPro" id="IPR015947">
    <property type="entry name" value="PUA-like_sf"/>
</dbReference>
<sequence length="539" mass="59347">MSEDRYTYNPPTLHWNPEVREYFLKAYSSDYFARISKALTTPSIYSCIRVNFLATTADVVIHKLLSIMRDQNLQIQTLNPKPLLLKDALTPISSSQTPCIFKCQLPPLDYLLFIQGSGPHRLRYQDAPKEVIVSRKCAEAVLRGAQVFVPGVLACSSHVEKGDRVAVSVAVEQLKSDSQWSVGITRGTSLNGSNTDPHYIERKGLYIGQGTAMMSRSGIFRSLKGVAVELTSRVYELPSFHDVLEGEIFLQNLPSIIVAHALDPQEGESVLDMCAAPGGKTTAIGILMGNKGKVIATDRSHNKVIEISNLASEMGLTCINAYRLDALKSVCKNNEVISTCASKDSKTKENTNQATQGFSIAKLDISRNIEPKMNGPGRNNCIGNRARNSKGFLPHTFDRVLLDAPCSALGLRPRLFVGEETLESLVKHARYQRKMFDQAVQLVRPGGVIVYSTCTINPGENEALVRYALDTYKFLSLAPQHPRIGGPGLVGHCELSDGKNIEKWLTPSESELVQRFDPCGPLDTIGFFIAKFNVGNNDK</sequence>
<keyword evidence="2 6" id="KW-0489">Methyltransferase</keyword>
<feature type="binding site" evidence="6">
    <location>
        <position position="325"/>
    </location>
    <ligand>
        <name>S-adenosyl-L-methionine</name>
        <dbReference type="ChEBI" id="CHEBI:59789"/>
    </ligand>
</feature>
<gene>
    <name evidence="8" type="ORF">ZOSMA_88G00350</name>
</gene>
<reference evidence="9" key="1">
    <citation type="journal article" date="2016" name="Nature">
        <title>The genome of the seagrass Zostera marina reveals angiosperm adaptation to the sea.</title>
        <authorList>
            <person name="Olsen J.L."/>
            <person name="Rouze P."/>
            <person name="Verhelst B."/>
            <person name="Lin Y.-C."/>
            <person name="Bayer T."/>
            <person name="Collen J."/>
            <person name="Dattolo E."/>
            <person name="De Paoli E."/>
            <person name="Dittami S."/>
            <person name="Maumus F."/>
            <person name="Michel G."/>
            <person name="Kersting A."/>
            <person name="Lauritano C."/>
            <person name="Lohaus R."/>
            <person name="Toepel M."/>
            <person name="Tonon T."/>
            <person name="Vanneste K."/>
            <person name="Amirebrahimi M."/>
            <person name="Brakel J."/>
            <person name="Bostroem C."/>
            <person name="Chovatia M."/>
            <person name="Grimwood J."/>
            <person name="Jenkins J.W."/>
            <person name="Jueterbock A."/>
            <person name="Mraz A."/>
            <person name="Stam W.T."/>
            <person name="Tice H."/>
            <person name="Bornberg-Bauer E."/>
            <person name="Green P.J."/>
            <person name="Pearson G.A."/>
            <person name="Procaccini G."/>
            <person name="Duarte C.M."/>
            <person name="Schmutz J."/>
            <person name="Reusch T.B.H."/>
            <person name="Van de Peer Y."/>
        </authorList>
    </citation>
    <scope>NUCLEOTIDE SEQUENCE [LARGE SCALE GENOMIC DNA]</scope>
    <source>
        <strain evidence="9">cv. Finnish</strain>
    </source>
</reference>
<evidence type="ECO:0000256" key="4">
    <source>
        <dbReference type="ARBA" id="ARBA00022691"/>
    </source>
</evidence>
<keyword evidence="9" id="KW-1185">Reference proteome</keyword>
<dbReference type="GO" id="GO:0008173">
    <property type="term" value="F:RNA methyltransferase activity"/>
    <property type="evidence" value="ECO:0007669"/>
    <property type="project" value="InterPro"/>
</dbReference>
<dbReference type="STRING" id="29655.A0A0K9NML5"/>
<dbReference type="InterPro" id="IPR036974">
    <property type="entry name" value="PUA_sf"/>
</dbReference>
<dbReference type="PROSITE" id="PS01153">
    <property type="entry name" value="NOL1_NOP2_SUN"/>
    <property type="match status" value="1"/>
</dbReference>
<dbReference type="PROSITE" id="PS51686">
    <property type="entry name" value="SAM_MT_RSMB_NOP"/>
    <property type="match status" value="1"/>
</dbReference>
<dbReference type="GO" id="GO:0001510">
    <property type="term" value="P:RNA methylation"/>
    <property type="evidence" value="ECO:0000318"/>
    <property type="project" value="GO_Central"/>
</dbReference>
<keyword evidence="4 6" id="KW-0949">S-adenosyl-L-methionine</keyword>
<evidence type="ECO:0000256" key="2">
    <source>
        <dbReference type="ARBA" id="ARBA00022603"/>
    </source>
</evidence>
<keyword evidence="3 6" id="KW-0808">Transferase</keyword>
<dbReference type="EMBL" id="LFYR01002101">
    <property type="protein sequence ID" value="KMZ57215.1"/>
    <property type="molecule type" value="Genomic_DNA"/>
</dbReference>
<dbReference type="AlphaFoldDB" id="A0A0K9NML5"/>
<dbReference type="SUPFAM" id="SSF88697">
    <property type="entry name" value="PUA domain-like"/>
    <property type="match status" value="1"/>
</dbReference>
<dbReference type="InterPro" id="IPR001678">
    <property type="entry name" value="MeTrfase_RsmB-F_NOP2_dom"/>
</dbReference>
<feature type="domain" description="SAM-dependent MTase RsmB/NOP-type" evidence="7">
    <location>
        <begin position="176"/>
        <end position="535"/>
    </location>
</feature>
<dbReference type="OMA" id="GYTEEWL"/>
<protein>
    <recommendedName>
        <fullName evidence="7">SAM-dependent MTase RsmB/NOP-type domain-containing protein</fullName>
    </recommendedName>
</protein>
<evidence type="ECO:0000256" key="1">
    <source>
        <dbReference type="ARBA" id="ARBA00007494"/>
    </source>
</evidence>
<dbReference type="Proteomes" id="UP000036987">
    <property type="component" value="Unassembled WGS sequence"/>
</dbReference>
<feature type="binding site" evidence="6">
    <location>
        <position position="403"/>
    </location>
    <ligand>
        <name>S-adenosyl-L-methionine</name>
        <dbReference type="ChEBI" id="CHEBI:59789"/>
    </ligand>
</feature>
<dbReference type="CDD" id="cd21150">
    <property type="entry name" value="PUA_NSun6-like"/>
    <property type="match status" value="1"/>
</dbReference>
<dbReference type="Gene3D" id="2.30.130.10">
    <property type="entry name" value="PUA domain"/>
    <property type="match status" value="1"/>
</dbReference>
<feature type="active site" description="Nucleophile" evidence="6">
    <location>
        <position position="454"/>
    </location>
</feature>
<dbReference type="InterPro" id="IPR029063">
    <property type="entry name" value="SAM-dependent_MTases_sf"/>
</dbReference>
<evidence type="ECO:0000256" key="6">
    <source>
        <dbReference type="PROSITE-ProRule" id="PRU01023"/>
    </source>
</evidence>
<comment type="caution">
    <text evidence="8">The sequence shown here is derived from an EMBL/GenBank/DDBJ whole genome shotgun (WGS) entry which is preliminary data.</text>
</comment>
<name>A0A0K9NML5_ZOSMR</name>
<dbReference type="InterPro" id="IPR049560">
    <property type="entry name" value="MeTrfase_RsmB-F_NOP2_cat"/>
</dbReference>
<accession>A0A0K9NML5</accession>
<dbReference type="InterPro" id="IPR018314">
    <property type="entry name" value="RsmB/NOL1/NOP2-like_CS"/>
</dbReference>
<feature type="binding site" evidence="6">
    <location>
        <position position="298"/>
    </location>
    <ligand>
        <name>S-adenosyl-L-methionine</name>
        <dbReference type="ChEBI" id="CHEBI:59789"/>
    </ligand>
</feature>